<keyword evidence="5" id="KW-1185">Reference proteome</keyword>
<proteinExistence type="predicted"/>
<protein>
    <submittedName>
        <fullName evidence="4">Insulinase family protein</fullName>
    </submittedName>
</protein>
<dbReference type="SUPFAM" id="SSF63411">
    <property type="entry name" value="LuxS/MPP-like metallohydrolase"/>
    <property type="match status" value="2"/>
</dbReference>
<evidence type="ECO:0000313" key="5">
    <source>
        <dbReference type="Proteomes" id="UP000257131"/>
    </source>
</evidence>
<dbReference type="PANTHER" id="PTHR11851">
    <property type="entry name" value="METALLOPROTEASE"/>
    <property type="match status" value="1"/>
</dbReference>
<dbReference type="Pfam" id="PF05193">
    <property type="entry name" value="Peptidase_M16_C"/>
    <property type="match status" value="1"/>
</dbReference>
<comment type="caution">
    <text evidence="4">The sequence shown here is derived from an EMBL/GenBank/DDBJ whole genome shotgun (WGS) entry which is preliminary data.</text>
</comment>
<feature type="chain" id="PRO_5017552543" evidence="1">
    <location>
        <begin position="26"/>
        <end position="446"/>
    </location>
</feature>
<name>A0A3D9BXK9_9RHOB</name>
<evidence type="ECO:0000313" key="4">
    <source>
        <dbReference type="EMBL" id="REC58290.1"/>
    </source>
</evidence>
<evidence type="ECO:0000259" key="3">
    <source>
        <dbReference type="Pfam" id="PF05193"/>
    </source>
</evidence>
<dbReference type="PANTHER" id="PTHR11851:SF224">
    <property type="entry name" value="PROCESSING PROTEASE"/>
    <property type="match status" value="1"/>
</dbReference>
<dbReference type="InterPro" id="IPR007863">
    <property type="entry name" value="Peptidase_M16_C"/>
</dbReference>
<dbReference type="Gene3D" id="3.30.830.10">
    <property type="entry name" value="Metalloenzyme, LuxS/M16 peptidase-like"/>
    <property type="match status" value="2"/>
</dbReference>
<dbReference type="InterPro" id="IPR011249">
    <property type="entry name" value="Metalloenz_LuxS/M16"/>
</dbReference>
<dbReference type="RefSeq" id="WP_115978673.1">
    <property type="nucleotide sequence ID" value="NZ_QOHR01000003.1"/>
</dbReference>
<dbReference type="AlphaFoldDB" id="A0A3D9BXK9"/>
<gene>
    <name evidence="4" type="ORF">DRV84_04475</name>
</gene>
<dbReference type="Proteomes" id="UP000257131">
    <property type="component" value="Unassembled WGS sequence"/>
</dbReference>
<dbReference type="GO" id="GO:0046872">
    <property type="term" value="F:metal ion binding"/>
    <property type="evidence" value="ECO:0007669"/>
    <property type="project" value="InterPro"/>
</dbReference>
<organism evidence="4 5">
    <name type="scientific">Rhodosalinus sediminis</name>
    <dbReference type="NCBI Taxonomy" id="1940533"/>
    <lineage>
        <taxon>Bacteria</taxon>
        <taxon>Pseudomonadati</taxon>
        <taxon>Pseudomonadota</taxon>
        <taxon>Alphaproteobacteria</taxon>
        <taxon>Rhodobacterales</taxon>
        <taxon>Paracoccaceae</taxon>
        <taxon>Rhodosalinus</taxon>
    </lineage>
</organism>
<keyword evidence="1" id="KW-0732">Signal</keyword>
<dbReference type="EMBL" id="QOHR01000003">
    <property type="protein sequence ID" value="REC58290.1"/>
    <property type="molecule type" value="Genomic_DNA"/>
</dbReference>
<dbReference type="Pfam" id="PF00675">
    <property type="entry name" value="Peptidase_M16"/>
    <property type="match status" value="1"/>
</dbReference>
<dbReference type="InterPro" id="IPR050361">
    <property type="entry name" value="MPP/UQCRC_Complex"/>
</dbReference>
<evidence type="ECO:0000256" key="1">
    <source>
        <dbReference type="SAM" id="SignalP"/>
    </source>
</evidence>
<feature type="domain" description="Peptidase M16 N-terminal" evidence="2">
    <location>
        <begin position="46"/>
        <end position="161"/>
    </location>
</feature>
<evidence type="ECO:0000259" key="2">
    <source>
        <dbReference type="Pfam" id="PF00675"/>
    </source>
</evidence>
<feature type="signal peptide" evidence="1">
    <location>
        <begin position="1"/>
        <end position="25"/>
    </location>
</feature>
<accession>A0A3D9BXK9</accession>
<dbReference type="OrthoDB" id="9811314at2"/>
<dbReference type="InterPro" id="IPR011765">
    <property type="entry name" value="Pept_M16_N"/>
</dbReference>
<sequence>MIRRSLSRLALACALTLAAALPLRAQVEIQQVTSPGGIDAWLVEDRNIPFTALEIRFRGGASLDAPEKRGAVRLMTGLLEEGAGEMDAQGFARAVEGVAADFSYSAGDDTVSVSARFLTETRDEAVDLLRASLVAPRFDPQAIERVRAQALSAIRSDQQDPGVLASRAFDRLAFGDHPYATPADGTLESVQALTREDLVAAHDAALARDRVVVGAAGDISAEELGRLLDDLLGDLPAEGAPLPGDVAVEMPGGTRVVEFDTPQSVAVFGHAGLARDDPDFFPAYVLNHIVGGGGFESRLMQEVREKRGLTYGVYSFLAPKDHAALHLGRVASSNDRIAEAISVIRDIWRDVAAGGVTEEELADAKTYLTGAYPLRFDGNGPIANILVAMQLDGLPMDYVETRNDRVRAITLEEIDRVAAELFDPERLTFVVAGQPEGLEDAAAVSQ</sequence>
<reference evidence="4 5" key="1">
    <citation type="journal article" date="2017" name="Int. J. Syst. Evol. Microbiol.">
        <title>Rhodosalinus sediminis gen. nov., sp. nov., isolated from marine saltern.</title>
        <authorList>
            <person name="Guo L.Y."/>
            <person name="Ling S.K."/>
            <person name="Li C.M."/>
            <person name="Chen G.J."/>
            <person name="Du Z.J."/>
        </authorList>
    </citation>
    <scope>NUCLEOTIDE SEQUENCE [LARGE SCALE GENOMIC DNA]</scope>
    <source>
        <strain evidence="4 5">WDN1C137</strain>
    </source>
</reference>
<feature type="domain" description="Peptidase M16 C-terminal" evidence="3">
    <location>
        <begin position="193"/>
        <end position="367"/>
    </location>
</feature>